<proteinExistence type="predicted"/>
<gene>
    <name evidence="2" type="ORF">MSTO_15060</name>
</gene>
<organism evidence="2 3">
    <name type="scientific">Mycobacterium stomatepiae</name>
    <dbReference type="NCBI Taxonomy" id="470076"/>
    <lineage>
        <taxon>Bacteria</taxon>
        <taxon>Bacillati</taxon>
        <taxon>Actinomycetota</taxon>
        <taxon>Actinomycetes</taxon>
        <taxon>Mycobacteriales</taxon>
        <taxon>Mycobacteriaceae</taxon>
        <taxon>Mycobacterium</taxon>
        <taxon>Mycobacterium simiae complex</taxon>
    </lineage>
</organism>
<evidence type="ECO:0000256" key="1">
    <source>
        <dbReference type="SAM" id="MobiDB-lite"/>
    </source>
</evidence>
<dbReference type="EMBL" id="AP022587">
    <property type="protein sequence ID" value="BBY21301.1"/>
    <property type="molecule type" value="Genomic_DNA"/>
</dbReference>
<sequence>MLQGARLQAVTSHITPARFATYLTATQNNTSAALNLYRWNIEMAGAMYEALGVAEVFLRNAVDAQLKLWNAAQPPHRGRGISYNHEWVKVPAAPLWGVLNPRRRGAPGNYSTYDDAFRRAENDRNARAPGHRRHGHAIDHDDVVAHLTFGTWNSLLPPEGPVYNATGAQTKAASGIMEQRNPACLPPSPRPGCDQVLGRAPS</sequence>
<dbReference type="KEGG" id="msto:MSTO_15060"/>
<evidence type="ECO:0000313" key="2">
    <source>
        <dbReference type="EMBL" id="BBY21301.1"/>
    </source>
</evidence>
<keyword evidence="3" id="KW-1185">Reference proteome</keyword>
<evidence type="ECO:0000313" key="3">
    <source>
        <dbReference type="Proteomes" id="UP000467130"/>
    </source>
</evidence>
<dbReference type="AlphaFoldDB" id="A0A7I7Q577"/>
<protein>
    <submittedName>
        <fullName evidence="2">Uncharacterized protein</fullName>
    </submittedName>
</protein>
<feature type="region of interest" description="Disordered" evidence="1">
    <location>
        <begin position="180"/>
        <end position="202"/>
    </location>
</feature>
<name>A0A7I7Q577_9MYCO</name>
<dbReference type="Proteomes" id="UP000467130">
    <property type="component" value="Chromosome"/>
</dbReference>
<accession>A0A7I7Q577</accession>
<reference evidence="2 3" key="1">
    <citation type="journal article" date="2019" name="Emerg. Microbes Infect.">
        <title>Comprehensive subspecies identification of 175 nontuberculous mycobacteria species based on 7547 genomic profiles.</title>
        <authorList>
            <person name="Matsumoto Y."/>
            <person name="Kinjo T."/>
            <person name="Motooka D."/>
            <person name="Nabeya D."/>
            <person name="Jung N."/>
            <person name="Uechi K."/>
            <person name="Horii T."/>
            <person name="Iida T."/>
            <person name="Fujita J."/>
            <person name="Nakamura S."/>
        </authorList>
    </citation>
    <scope>NUCLEOTIDE SEQUENCE [LARGE SCALE GENOMIC DNA]</scope>
    <source>
        <strain evidence="2 3">JCM 17783</strain>
    </source>
</reference>